<dbReference type="Proteomes" id="UP000717328">
    <property type="component" value="Unassembled WGS sequence"/>
</dbReference>
<reference evidence="3" key="2">
    <citation type="submission" date="2021-10" db="EMBL/GenBank/DDBJ databases">
        <title>Phylogenomics reveals ancestral predisposition of the termite-cultivated fungus Termitomyces towards a domesticated lifestyle.</title>
        <authorList>
            <person name="Auxier B."/>
            <person name="Grum-Grzhimaylo A."/>
            <person name="Cardenas M.E."/>
            <person name="Lodge J.D."/>
            <person name="Laessoe T."/>
            <person name="Pedersen O."/>
            <person name="Smith M.E."/>
            <person name="Kuyper T.W."/>
            <person name="Franco-Molano E.A."/>
            <person name="Baroni T.J."/>
            <person name="Aanen D.K."/>
        </authorList>
    </citation>
    <scope>NUCLEOTIDE SEQUENCE</scope>
    <source>
        <strain evidence="3">D49</strain>
    </source>
</reference>
<gene>
    <name evidence="3" type="ORF">H0H81_001802</name>
</gene>
<feature type="transmembrane region" description="Helical" evidence="2">
    <location>
        <begin position="12"/>
        <end position="33"/>
    </location>
</feature>
<protein>
    <recommendedName>
        <fullName evidence="5">Sugar phosphate transporter domain-containing protein</fullName>
    </recommendedName>
</protein>
<accession>A0A9P7KIK5</accession>
<evidence type="ECO:0000256" key="1">
    <source>
        <dbReference type="SAM" id="MobiDB-lite"/>
    </source>
</evidence>
<name>A0A9P7KIK5_9AGAR</name>
<dbReference type="AlphaFoldDB" id="A0A9P7KIK5"/>
<feature type="region of interest" description="Disordered" evidence="1">
    <location>
        <begin position="89"/>
        <end position="127"/>
    </location>
</feature>
<keyword evidence="2" id="KW-0812">Transmembrane</keyword>
<keyword evidence="4" id="KW-1185">Reference proteome</keyword>
<reference evidence="3" key="1">
    <citation type="submission" date="2021-02" db="EMBL/GenBank/DDBJ databases">
        <authorList>
            <person name="Nieuwenhuis M."/>
            <person name="Van De Peppel L.J.J."/>
        </authorList>
    </citation>
    <scope>NUCLEOTIDE SEQUENCE</scope>
    <source>
        <strain evidence="3">D49</strain>
    </source>
</reference>
<organism evidence="3 4">
    <name type="scientific">Sphagnurus paluster</name>
    <dbReference type="NCBI Taxonomy" id="117069"/>
    <lineage>
        <taxon>Eukaryota</taxon>
        <taxon>Fungi</taxon>
        <taxon>Dikarya</taxon>
        <taxon>Basidiomycota</taxon>
        <taxon>Agaricomycotina</taxon>
        <taxon>Agaricomycetes</taxon>
        <taxon>Agaricomycetidae</taxon>
        <taxon>Agaricales</taxon>
        <taxon>Tricholomatineae</taxon>
        <taxon>Lyophyllaceae</taxon>
        <taxon>Sphagnurus</taxon>
    </lineage>
</organism>
<comment type="caution">
    <text evidence="3">The sequence shown here is derived from an EMBL/GenBank/DDBJ whole genome shotgun (WGS) entry which is preliminary data.</text>
</comment>
<proteinExistence type="predicted"/>
<dbReference type="OrthoDB" id="5547497at2759"/>
<keyword evidence="2" id="KW-0472">Membrane</keyword>
<evidence type="ECO:0000256" key="2">
    <source>
        <dbReference type="SAM" id="Phobius"/>
    </source>
</evidence>
<feature type="compositionally biased region" description="Basic and acidic residues" evidence="1">
    <location>
        <begin position="96"/>
        <end position="105"/>
    </location>
</feature>
<evidence type="ECO:0008006" key="5">
    <source>
        <dbReference type="Google" id="ProtNLM"/>
    </source>
</evidence>
<sequence length="127" mass="13725">MNDANWDGTIFIWGSLVTGFFGFLLCVAGLLSIKITSPITHMFSSAARSVLQTLLGVLIFNDILTASSRGTSILVILGGTLYYTWIKSQGPPPTSRRAEDLESRGVESVPLTPTDKLFNAPPGYSEK</sequence>
<dbReference type="EMBL" id="JABCKI010000676">
    <property type="protein sequence ID" value="KAG5649845.1"/>
    <property type="molecule type" value="Genomic_DNA"/>
</dbReference>
<evidence type="ECO:0000313" key="4">
    <source>
        <dbReference type="Proteomes" id="UP000717328"/>
    </source>
</evidence>
<keyword evidence="2" id="KW-1133">Transmembrane helix</keyword>
<evidence type="ECO:0000313" key="3">
    <source>
        <dbReference type="EMBL" id="KAG5649845.1"/>
    </source>
</evidence>